<sequence length="544" mass="60953">MIDALAILKTALTRSFAGSLVSPETWSDPEEMARARKRVQHDHGGAAIAADSRSILAAIADFKRSGQIGGFRDLKYVCLGIGALDSKGWSVLADEVLRGTVARMAEQQSQAHRRLRCFQALLSTYFSFPFNSKDASLESKTGWRGLRGWLRAERDRIGKLLDFEPPWFETLLRHPELLTNQPCDKFGSDLLRGDASSFNDARDGLSIPETSWVIDEAVFAQMKAAADLRDPLFKSALPDLLAIAMGRSGVSISESLRIRCVAHLVSRYARCDDRPEQPALRDAATSTIGNPWLRRTHWDAYVRVGDKADDQAREMVFFWLKERLVADFFELLSVDGINDKRRVAYWLRFVPFVEDMWFALGSSASSRRGGKFGEFRERAKGRLLNLEGTTADNNAFVMRIGAYLAVEFGAGGNAFYLFRWDSLSPSLLQSLNSGRASEGVHITELKGDDNEDTIRHRDSPVALKSWEQKFDDKLTKLIGKKPETRPACVPDLETLVADGRVEVKDLRGAGGALWVYETERSSHLARKLQTMGFSFRAGRGWFKE</sequence>
<proteinExistence type="predicted"/>
<reference evidence="3" key="1">
    <citation type="submission" date="2016-10" db="EMBL/GenBank/DDBJ databases">
        <authorList>
            <person name="Varghese N."/>
            <person name="Submissions S."/>
        </authorList>
    </citation>
    <scope>NUCLEOTIDE SEQUENCE [LARGE SCALE GENOMIC DNA]</scope>
    <source>
        <strain evidence="3">LMG 26416</strain>
    </source>
</reference>
<accession>A0A1H7GU84</accession>
<organism evidence="2 3">
    <name type="scientific">Paraburkholderia caballeronis</name>
    <dbReference type="NCBI Taxonomy" id="416943"/>
    <lineage>
        <taxon>Bacteria</taxon>
        <taxon>Pseudomonadati</taxon>
        <taxon>Pseudomonadota</taxon>
        <taxon>Betaproteobacteria</taxon>
        <taxon>Burkholderiales</taxon>
        <taxon>Burkholderiaceae</taxon>
        <taxon>Paraburkholderia</taxon>
    </lineage>
</organism>
<dbReference type="Proteomes" id="UP000199120">
    <property type="component" value="Unassembled WGS sequence"/>
</dbReference>
<protein>
    <submittedName>
        <fullName evidence="2">EH_Signature domain-containing protein</fullName>
    </submittedName>
</protein>
<gene>
    <name evidence="2" type="ORF">SAMN05192542_1028</name>
</gene>
<evidence type="ECO:0000313" key="2">
    <source>
        <dbReference type="EMBL" id="SEK41594.1"/>
    </source>
</evidence>
<evidence type="ECO:0000313" key="3">
    <source>
        <dbReference type="Proteomes" id="UP000199120"/>
    </source>
</evidence>
<dbReference type="Pfam" id="PF15611">
    <property type="entry name" value="EH_Signature"/>
    <property type="match status" value="1"/>
</dbReference>
<dbReference type="RefSeq" id="WP_167626993.1">
    <property type="nucleotide sequence ID" value="NZ_FNSR01000001.1"/>
</dbReference>
<dbReference type="EMBL" id="FOAJ01000002">
    <property type="protein sequence ID" value="SEK41594.1"/>
    <property type="molecule type" value="Genomic_DNA"/>
</dbReference>
<dbReference type="AlphaFoldDB" id="A0A1H7GU84"/>
<dbReference type="STRING" id="416943.SAMN05445871_0313"/>
<keyword evidence="3" id="KW-1185">Reference proteome</keyword>
<feature type="domain" description="Zorya protein ZorC EH" evidence="1">
    <location>
        <begin position="104"/>
        <end position="471"/>
    </location>
</feature>
<name>A0A1H7GU84_9BURK</name>
<dbReference type="InterPro" id="IPR028943">
    <property type="entry name" value="ZorC_EH_Signature_dom"/>
</dbReference>
<evidence type="ECO:0000259" key="1">
    <source>
        <dbReference type="Pfam" id="PF15611"/>
    </source>
</evidence>